<evidence type="ECO:0000313" key="1">
    <source>
        <dbReference type="EMBL" id="MCV2867578.1"/>
    </source>
</evidence>
<reference evidence="1 2" key="1">
    <citation type="submission" date="2022-10" db="EMBL/GenBank/DDBJ databases">
        <title>Defluviimonas sp. nov., isolated from ocean surface water.</title>
        <authorList>
            <person name="He W."/>
            <person name="Wang L."/>
            <person name="Zhang D.-F."/>
        </authorList>
    </citation>
    <scope>NUCLEOTIDE SEQUENCE [LARGE SCALE GENOMIC DNA]</scope>
    <source>
        <strain evidence="1 2">WL0002</strain>
    </source>
</reference>
<gene>
    <name evidence="1" type="ORF">OEW28_02930</name>
</gene>
<dbReference type="RefSeq" id="WP_263733220.1">
    <property type="nucleotide sequence ID" value="NZ_JAOWKY010000001.1"/>
</dbReference>
<protein>
    <recommendedName>
        <fullName evidence="3">DUF302 domain-containing protein</fullName>
    </recommendedName>
</protein>
<comment type="caution">
    <text evidence="1">The sequence shown here is derived from an EMBL/GenBank/DDBJ whole genome shotgun (WGS) entry which is preliminary data.</text>
</comment>
<sequence length="232" mass="25763">MDRLFLMLLALGAGLLVALLLTRSLRAGRERSANRARYFDAAKSLLNERRTGEGTAGFPRLSGRYRGRLVDLQAVPDTLTFRKLPALWVLVTLPEPLPLRATLDLMMRPTGLEPFSNFNGLSDQIALPAGFPETATIRSDDAASLLPEAVLRPHLGLFDDPRIKELIVSPRGLRVVFLAEEADRTRYLLYRDAEMAADQLDPTRLEPVLESLLALRDDIIASQTPFQESLSA</sequence>
<organism evidence="1 2">
    <name type="scientific">Albidovulum marisflavi</name>
    <dbReference type="NCBI Taxonomy" id="2984159"/>
    <lineage>
        <taxon>Bacteria</taxon>
        <taxon>Pseudomonadati</taxon>
        <taxon>Pseudomonadota</taxon>
        <taxon>Alphaproteobacteria</taxon>
        <taxon>Rhodobacterales</taxon>
        <taxon>Paracoccaceae</taxon>
        <taxon>Albidovulum</taxon>
    </lineage>
</organism>
<evidence type="ECO:0008006" key="3">
    <source>
        <dbReference type="Google" id="ProtNLM"/>
    </source>
</evidence>
<name>A0ABT2Z8W2_9RHOB</name>
<evidence type="ECO:0000313" key="2">
    <source>
        <dbReference type="Proteomes" id="UP001652542"/>
    </source>
</evidence>
<accession>A0ABT2Z8W2</accession>
<dbReference type="EMBL" id="JAOWKY010000001">
    <property type="protein sequence ID" value="MCV2867578.1"/>
    <property type="molecule type" value="Genomic_DNA"/>
</dbReference>
<dbReference type="Proteomes" id="UP001652542">
    <property type="component" value="Unassembled WGS sequence"/>
</dbReference>
<keyword evidence="2" id="KW-1185">Reference proteome</keyword>
<proteinExistence type="predicted"/>